<gene>
    <name evidence="1" type="ORF">METZ01_LOCUS271359</name>
</gene>
<name>A0A382K3V9_9ZZZZ</name>
<dbReference type="EMBL" id="UINC01077924">
    <property type="protein sequence ID" value="SVC18505.1"/>
    <property type="molecule type" value="Genomic_DNA"/>
</dbReference>
<evidence type="ECO:0000313" key="1">
    <source>
        <dbReference type="EMBL" id="SVC18505.1"/>
    </source>
</evidence>
<accession>A0A382K3V9</accession>
<proteinExistence type="predicted"/>
<protein>
    <submittedName>
        <fullName evidence="1">Uncharacterized protein</fullName>
    </submittedName>
</protein>
<organism evidence="1">
    <name type="scientific">marine metagenome</name>
    <dbReference type="NCBI Taxonomy" id="408172"/>
    <lineage>
        <taxon>unclassified sequences</taxon>
        <taxon>metagenomes</taxon>
        <taxon>ecological metagenomes</taxon>
    </lineage>
</organism>
<sequence length="221" mass="25167">MEVLERHLLEGKTGIDLLNGLELCVETNSDVLLSIINRELGHPPPEISPNSENIIRAYSLPEALLEKIKEKRITQPRLVIQTHDFEQLKKPKTTIESIPENAILKILTGKELGRIKALFVDLERQDIVPKGTTDKIEDDFTVSALKEPSPENAEPIAWLGKKYEGVHFLKTLSDREWFLGNDKEQSCHFVFGGKPLKRTGYPIRETEDLSRIKEILSQHLD</sequence>
<reference evidence="1" key="1">
    <citation type="submission" date="2018-05" db="EMBL/GenBank/DDBJ databases">
        <authorList>
            <person name="Lanie J.A."/>
            <person name="Ng W.-L."/>
            <person name="Kazmierczak K.M."/>
            <person name="Andrzejewski T.M."/>
            <person name="Davidsen T.M."/>
            <person name="Wayne K.J."/>
            <person name="Tettelin H."/>
            <person name="Glass J.I."/>
            <person name="Rusch D."/>
            <person name="Podicherti R."/>
            <person name="Tsui H.-C.T."/>
            <person name="Winkler M.E."/>
        </authorList>
    </citation>
    <scope>NUCLEOTIDE SEQUENCE</scope>
</reference>
<dbReference type="AlphaFoldDB" id="A0A382K3V9"/>